<feature type="non-terminal residue" evidence="1">
    <location>
        <position position="1"/>
    </location>
</feature>
<accession>A0AA35S4T7</accession>
<evidence type="ECO:0000313" key="2">
    <source>
        <dbReference type="Proteomes" id="UP001174909"/>
    </source>
</evidence>
<protein>
    <submittedName>
        <fullName evidence="1">Uncharacterized protein</fullName>
    </submittedName>
</protein>
<evidence type="ECO:0000313" key="1">
    <source>
        <dbReference type="EMBL" id="CAI8022157.1"/>
    </source>
</evidence>
<reference evidence="1" key="1">
    <citation type="submission" date="2023-03" db="EMBL/GenBank/DDBJ databases">
        <authorList>
            <person name="Steffen K."/>
            <person name="Cardenas P."/>
        </authorList>
    </citation>
    <scope>NUCLEOTIDE SEQUENCE</scope>
</reference>
<organism evidence="1 2">
    <name type="scientific">Geodia barretti</name>
    <name type="common">Barrett's horny sponge</name>
    <dbReference type="NCBI Taxonomy" id="519541"/>
    <lineage>
        <taxon>Eukaryota</taxon>
        <taxon>Metazoa</taxon>
        <taxon>Porifera</taxon>
        <taxon>Demospongiae</taxon>
        <taxon>Heteroscleromorpha</taxon>
        <taxon>Tetractinellida</taxon>
        <taxon>Astrophorina</taxon>
        <taxon>Geodiidae</taxon>
        <taxon>Geodia</taxon>
    </lineage>
</organism>
<dbReference type="Proteomes" id="UP001174909">
    <property type="component" value="Unassembled WGS sequence"/>
</dbReference>
<name>A0AA35S4T7_GEOBA</name>
<dbReference type="EMBL" id="CASHTH010001942">
    <property type="protein sequence ID" value="CAI8022157.1"/>
    <property type="molecule type" value="Genomic_DNA"/>
</dbReference>
<sequence>RFLKGWRWQDWFAGQRRRWLDSLGRNVAALRPRGGRLDGWFCWQQRLCRCRRLWRLRSRWSWGFSRSCRRSVGGGWGRCNPSDRCLGERCWCRSGCRRRTTGRSSSRRR</sequence>
<gene>
    <name evidence="1" type="ORF">GBAR_LOCUS13032</name>
</gene>
<keyword evidence="2" id="KW-1185">Reference proteome</keyword>
<dbReference type="AlphaFoldDB" id="A0AA35S4T7"/>
<comment type="caution">
    <text evidence="1">The sequence shown here is derived from an EMBL/GenBank/DDBJ whole genome shotgun (WGS) entry which is preliminary data.</text>
</comment>
<proteinExistence type="predicted"/>